<evidence type="ECO:0000313" key="2">
    <source>
        <dbReference type="Proteomes" id="UP000012488"/>
    </source>
</evidence>
<protein>
    <submittedName>
        <fullName evidence="1">Uncharacterized protein</fullName>
    </submittedName>
</protein>
<dbReference type="Proteomes" id="UP000012488">
    <property type="component" value="Chromosome"/>
</dbReference>
<dbReference type="AlphaFoldDB" id="A0A6B9FJ63"/>
<dbReference type="OrthoDB" id="7992716at2"/>
<name>A0A6B9FJ63_9HYPH</name>
<dbReference type="KEGG" id="mmes:MMSR116_03925"/>
<gene>
    <name evidence="1" type="ORF">MMSR116_03925</name>
</gene>
<dbReference type="RefSeq" id="WP_010683641.1">
    <property type="nucleotide sequence ID" value="NZ_CP043538.1"/>
</dbReference>
<proteinExistence type="predicted"/>
<dbReference type="EMBL" id="CP043538">
    <property type="protein sequence ID" value="QGY01144.1"/>
    <property type="molecule type" value="Genomic_DNA"/>
</dbReference>
<accession>A0A6B9FJ63</accession>
<reference evidence="1 2" key="2">
    <citation type="journal article" date="2013" name="Genome Announc.">
        <title>Draft Genome Sequence of Methylobacterium mesophilicum Strain SR1.6/6, Isolated from Citrus sinensis.</title>
        <authorList>
            <person name="Marinho Almeida D."/>
            <person name="Dini-Andreote F."/>
            <person name="Camargo Neves A.A."/>
            <person name="Juca Ramos R.T."/>
            <person name="Andreote F.D."/>
            <person name="Carneiro A.R."/>
            <person name="Oliveira de Souza Lima A."/>
            <person name="Caracciolo Gomes de Sa P.H."/>
            <person name="Ribeiro Barbosa M.S."/>
            <person name="Araujo W.L."/>
            <person name="Silva A."/>
        </authorList>
    </citation>
    <scope>NUCLEOTIDE SEQUENCE [LARGE SCALE GENOMIC DNA]</scope>
    <source>
        <strain evidence="1 2">SR1.6/6</strain>
    </source>
</reference>
<reference evidence="1 2" key="1">
    <citation type="journal article" date="2012" name="Genet. Mol. Biol.">
        <title>Analysis of 16S rRNA and mxaF genes revealing insights into Methylobacterium niche-specific plant association.</title>
        <authorList>
            <person name="Dourado M.N."/>
            <person name="Andreote F.D."/>
            <person name="Dini-Andreote F."/>
            <person name="Conti R."/>
            <person name="Araujo J.M."/>
            <person name="Araujo W.L."/>
        </authorList>
    </citation>
    <scope>NUCLEOTIDE SEQUENCE [LARGE SCALE GENOMIC DNA]</scope>
    <source>
        <strain evidence="1 2">SR1.6/6</strain>
    </source>
</reference>
<organism evidence="1 2">
    <name type="scientific">Methylobacterium mesophilicum SR1.6/6</name>
    <dbReference type="NCBI Taxonomy" id="908290"/>
    <lineage>
        <taxon>Bacteria</taxon>
        <taxon>Pseudomonadati</taxon>
        <taxon>Pseudomonadota</taxon>
        <taxon>Alphaproteobacteria</taxon>
        <taxon>Hyphomicrobiales</taxon>
        <taxon>Methylobacteriaceae</taxon>
        <taxon>Methylobacterium</taxon>
    </lineage>
</organism>
<sequence>MHEPPGREPAIRPADFWDTVAGLVTAKVEPVIGRGEKVRSPVIDYLRDLESLARRQCSSRETVQIIASGRRLLGDRSEIGPLDGPFAQS</sequence>
<evidence type="ECO:0000313" key="1">
    <source>
        <dbReference type="EMBL" id="QGY01144.1"/>
    </source>
</evidence>